<evidence type="ECO:0000259" key="9">
    <source>
        <dbReference type="PROSITE" id="PS50109"/>
    </source>
</evidence>
<dbReference type="GO" id="GO:0000155">
    <property type="term" value="F:phosphorelay sensor kinase activity"/>
    <property type="evidence" value="ECO:0007669"/>
    <property type="project" value="InterPro"/>
</dbReference>
<gene>
    <name evidence="12" type="ORF">NP511_00310</name>
    <name evidence="11" type="ORF">NP511_19025</name>
</gene>
<feature type="transmembrane region" description="Helical" evidence="8">
    <location>
        <begin position="172"/>
        <end position="192"/>
    </location>
</feature>
<dbReference type="EMBL" id="CP101873">
    <property type="protein sequence ID" value="WMT07462.1"/>
    <property type="molecule type" value="Genomic_DNA"/>
</dbReference>
<keyword evidence="13" id="KW-1185">Reference proteome</keyword>
<dbReference type="CDD" id="cd00082">
    <property type="entry name" value="HisKA"/>
    <property type="match status" value="1"/>
</dbReference>
<dbReference type="SUPFAM" id="SSF47384">
    <property type="entry name" value="Homodimeric domain of signal transducing histidine kinase"/>
    <property type="match status" value="1"/>
</dbReference>
<evidence type="ECO:0000256" key="8">
    <source>
        <dbReference type="SAM" id="Phobius"/>
    </source>
</evidence>
<dbReference type="InterPro" id="IPR035965">
    <property type="entry name" value="PAS-like_dom_sf"/>
</dbReference>
<dbReference type="PRINTS" id="PR00344">
    <property type="entry name" value="BCTRLSENSOR"/>
</dbReference>
<protein>
    <recommendedName>
        <fullName evidence="2">histidine kinase</fullName>
        <ecNumber evidence="2">2.7.13.3</ecNumber>
    </recommendedName>
</protein>
<dbReference type="Pfam" id="PF08448">
    <property type="entry name" value="PAS_4"/>
    <property type="match status" value="1"/>
</dbReference>
<dbReference type="PANTHER" id="PTHR43711:SF1">
    <property type="entry name" value="HISTIDINE KINASE 1"/>
    <property type="match status" value="1"/>
</dbReference>
<dbReference type="SMART" id="SM00387">
    <property type="entry name" value="HATPase_c"/>
    <property type="match status" value="1"/>
</dbReference>
<sequence length="592" mass="63799">MVPSVDSIWFVYVVSTLFGLLLAALLWKHRHRTGAIPLLGNVLSGTLWSASLAGLELVDRPSLVSLLNGAVFLGVGLATLTLLVFTLTYTGRERYVTRRTLAALSIQPALITVLAAVNPAGLFFETTEAGVETGVLFWIHLGYSYLMLALVTAMIVGFLFRTRSLYRGQSAALLVGTLVAWVANGVFVVGYVDFDTSPIGFVVTSVLYTVAILRYRLTDIVPVARDRVVDTVSDAIFVIDERDRVIDANPVGRSLLSAYDASPIGKSIGSLFADAPKLLESYRDLTATVESDGRELEVDGTYYDVSVTPIDDDRDRYIGWLVIVRDITERKRNEVRLRRQNERLERFADVVSHDLRNPLNVADGYLDLAREGDDPEPYLDEVDESLDRMEAIIEDVLALARHGADVTDPEPVSIADLAETAWETVDTGGATLRVASDATVLADGDRVTRLFENLFRNAVEHGSTTPTSNAQQDAVEHGSTSPDSLTVEVGAIDATEDDGETGFYVADDGRGLPDGADVFEDGYTTNADGTGFGLSIVRGIAAAHGWTATATESEAGGARFEFTGVEATPDADNEAAPSASDRPESATDATSS</sequence>
<dbReference type="InterPro" id="IPR004358">
    <property type="entry name" value="Sig_transdc_His_kin-like_C"/>
</dbReference>
<dbReference type="PROSITE" id="PS50109">
    <property type="entry name" value="HIS_KIN"/>
    <property type="match status" value="1"/>
</dbReference>
<dbReference type="EMBL" id="CP101873">
    <property type="protein sequence ID" value="WMT08094.1"/>
    <property type="molecule type" value="Genomic_DNA"/>
</dbReference>
<dbReference type="InterPro" id="IPR000014">
    <property type="entry name" value="PAS"/>
</dbReference>
<accession>A0AAF0PEM9</accession>
<feature type="transmembrane region" description="Helical" evidence="8">
    <location>
        <begin position="38"/>
        <end position="58"/>
    </location>
</feature>
<proteinExistence type="predicted"/>
<evidence type="ECO:0000259" key="10">
    <source>
        <dbReference type="PROSITE" id="PS50113"/>
    </source>
</evidence>
<evidence type="ECO:0000313" key="11">
    <source>
        <dbReference type="EMBL" id="WMT07462.1"/>
    </source>
</evidence>
<dbReference type="InterPro" id="IPR036097">
    <property type="entry name" value="HisK_dim/P_sf"/>
</dbReference>
<dbReference type="Pfam" id="PF02518">
    <property type="entry name" value="HATPase_c"/>
    <property type="match status" value="1"/>
</dbReference>
<dbReference type="PANTHER" id="PTHR43711">
    <property type="entry name" value="TWO-COMPONENT HISTIDINE KINASE"/>
    <property type="match status" value="1"/>
</dbReference>
<evidence type="ECO:0000256" key="7">
    <source>
        <dbReference type="SAM" id="MobiDB-lite"/>
    </source>
</evidence>
<dbReference type="InterPro" id="IPR003661">
    <property type="entry name" value="HisK_dim/P_dom"/>
</dbReference>
<dbReference type="AlphaFoldDB" id="A0AAF0PEM9"/>
<dbReference type="Proteomes" id="UP001224926">
    <property type="component" value="Chromosome"/>
</dbReference>
<evidence type="ECO:0000256" key="6">
    <source>
        <dbReference type="ARBA" id="ARBA00023012"/>
    </source>
</evidence>
<dbReference type="Gene3D" id="3.30.565.10">
    <property type="entry name" value="Histidine kinase-like ATPase, C-terminal domain"/>
    <property type="match status" value="1"/>
</dbReference>
<evidence type="ECO:0000256" key="2">
    <source>
        <dbReference type="ARBA" id="ARBA00012438"/>
    </source>
</evidence>
<dbReference type="Gene3D" id="1.10.287.130">
    <property type="match status" value="1"/>
</dbReference>
<dbReference type="NCBIfam" id="TIGR00229">
    <property type="entry name" value="sensory_box"/>
    <property type="match status" value="1"/>
</dbReference>
<dbReference type="EC" id="2.7.13.3" evidence="2"/>
<feature type="region of interest" description="Disordered" evidence="7">
    <location>
        <begin position="461"/>
        <end position="484"/>
    </location>
</feature>
<dbReference type="Pfam" id="PF16927">
    <property type="entry name" value="HisKA_7TM"/>
    <property type="match status" value="1"/>
</dbReference>
<evidence type="ECO:0000256" key="4">
    <source>
        <dbReference type="ARBA" id="ARBA00022679"/>
    </source>
</evidence>
<dbReference type="InterPro" id="IPR013656">
    <property type="entry name" value="PAS_4"/>
</dbReference>
<feature type="transmembrane region" description="Helical" evidence="8">
    <location>
        <begin position="101"/>
        <end position="124"/>
    </location>
</feature>
<keyword evidence="5" id="KW-0418">Kinase</keyword>
<dbReference type="PROSITE" id="PS50113">
    <property type="entry name" value="PAC"/>
    <property type="match status" value="1"/>
</dbReference>
<keyword evidence="8" id="KW-0472">Membrane</keyword>
<dbReference type="GeneID" id="84216079"/>
<feature type="domain" description="Histidine kinase" evidence="9">
    <location>
        <begin position="350"/>
        <end position="563"/>
    </location>
</feature>
<evidence type="ECO:0000256" key="3">
    <source>
        <dbReference type="ARBA" id="ARBA00022553"/>
    </source>
</evidence>
<reference evidence="12 13" key="1">
    <citation type="submission" date="2022-07" db="EMBL/GenBank/DDBJ databases">
        <title>Two temperate virus in Haloterrigena jeotgali A29.</title>
        <authorList>
            <person name="Deng X."/>
        </authorList>
    </citation>
    <scope>NUCLEOTIDE SEQUENCE [LARGE SCALE GENOMIC DNA]</scope>
    <source>
        <strain evidence="12 13">A29</strain>
    </source>
</reference>
<name>A0AAF0PEM9_9EURY</name>
<dbReference type="CDD" id="cd00130">
    <property type="entry name" value="PAS"/>
    <property type="match status" value="1"/>
</dbReference>
<evidence type="ECO:0000256" key="5">
    <source>
        <dbReference type="ARBA" id="ARBA00022777"/>
    </source>
</evidence>
<feature type="compositionally biased region" description="Polar residues" evidence="7">
    <location>
        <begin position="462"/>
        <end position="484"/>
    </location>
</feature>
<feature type="domain" description="PAC" evidence="10">
    <location>
        <begin position="289"/>
        <end position="339"/>
    </location>
</feature>
<keyword evidence="8" id="KW-0812">Transmembrane</keyword>
<dbReference type="SUPFAM" id="SSF55874">
    <property type="entry name" value="ATPase domain of HSP90 chaperone/DNA topoisomerase II/histidine kinase"/>
    <property type="match status" value="1"/>
</dbReference>
<evidence type="ECO:0000256" key="1">
    <source>
        <dbReference type="ARBA" id="ARBA00000085"/>
    </source>
</evidence>
<dbReference type="RefSeq" id="WP_049966688.1">
    <property type="nucleotide sequence ID" value="NZ_CP101873.1"/>
</dbReference>
<evidence type="ECO:0000313" key="13">
    <source>
        <dbReference type="Proteomes" id="UP001224926"/>
    </source>
</evidence>
<keyword evidence="3" id="KW-0597">Phosphoprotein</keyword>
<comment type="catalytic activity">
    <reaction evidence="1">
        <text>ATP + protein L-histidine = ADP + protein N-phospho-L-histidine.</text>
        <dbReference type="EC" id="2.7.13.3"/>
    </reaction>
</comment>
<dbReference type="InterPro" id="IPR003594">
    <property type="entry name" value="HATPase_dom"/>
</dbReference>
<keyword evidence="4" id="KW-0808">Transferase</keyword>
<feature type="transmembrane region" description="Helical" evidence="8">
    <location>
        <begin position="136"/>
        <end position="160"/>
    </location>
</feature>
<dbReference type="InterPro" id="IPR036890">
    <property type="entry name" value="HATPase_C_sf"/>
</dbReference>
<dbReference type="InterPro" id="IPR050736">
    <property type="entry name" value="Sensor_HK_Regulatory"/>
</dbReference>
<dbReference type="InterPro" id="IPR005467">
    <property type="entry name" value="His_kinase_dom"/>
</dbReference>
<dbReference type="SUPFAM" id="SSF55785">
    <property type="entry name" value="PYP-like sensor domain (PAS domain)"/>
    <property type="match status" value="1"/>
</dbReference>
<feature type="region of interest" description="Disordered" evidence="7">
    <location>
        <begin position="564"/>
        <end position="592"/>
    </location>
</feature>
<organism evidence="12 13">
    <name type="scientific">Natrinema thermotolerans</name>
    <dbReference type="NCBI Taxonomy" id="121872"/>
    <lineage>
        <taxon>Archaea</taxon>
        <taxon>Methanobacteriati</taxon>
        <taxon>Methanobacteriota</taxon>
        <taxon>Stenosarchaea group</taxon>
        <taxon>Halobacteria</taxon>
        <taxon>Halobacteriales</taxon>
        <taxon>Natrialbaceae</taxon>
        <taxon>Natrinema</taxon>
    </lineage>
</organism>
<keyword evidence="6" id="KW-0902">Two-component regulatory system</keyword>
<feature type="transmembrane region" description="Helical" evidence="8">
    <location>
        <begin position="6"/>
        <end position="26"/>
    </location>
</feature>
<keyword evidence="8" id="KW-1133">Transmembrane helix</keyword>
<dbReference type="Pfam" id="PF00512">
    <property type="entry name" value="HisKA"/>
    <property type="match status" value="1"/>
</dbReference>
<evidence type="ECO:0000313" key="12">
    <source>
        <dbReference type="EMBL" id="WMT08094.1"/>
    </source>
</evidence>
<dbReference type="InterPro" id="IPR000700">
    <property type="entry name" value="PAS-assoc_C"/>
</dbReference>
<dbReference type="GeneID" id="39864558"/>
<dbReference type="InterPro" id="IPR031621">
    <property type="entry name" value="HisKA_7TM"/>
</dbReference>
<dbReference type="Gene3D" id="3.30.450.20">
    <property type="entry name" value="PAS domain"/>
    <property type="match status" value="1"/>
</dbReference>
<dbReference type="SMART" id="SM00388">
    <property type="entry name" value="HisKA"/>
    <property type="match status" value="1"/>
</dbReference>
<feature type="transmembrane region" description="Helical" evidence="8">
    <location>
        <begin position="70"/>
        <end position="89"/>
    </location>
</feature>